<dbReference type="OrthoDB" id="6276858at2759"/>
<accession>A0A183TPZ2</accession>
<reference evidence="3" key="1">
    <citation type="submission" date="2016-06" db="UniProtKB">
        <authorList>
            <consortium name="WormBaseParasite"/>
        </authorList>
    </citation>
    <scope>IDENTIFICATION</scope>
</reference>
<dbReference type="WBParaSite" id="SSLN_0001923701-mRNA-1">
    <property type="protein sequence ID" value="SSLN_0001923701-mRNA-1"/>
    <property type="gene ID" value="SSLN_0001923701"/>
</dbReference>
<dbReference type="Proteomes" id="UP000275846">
    <property type="component" value="Unassembled WGS sequence"/>
</dbReference>
<organism evidence="3">
    <name type="scientific">Schistocephalus solidus</name>
    <name type="common">Tapeworm</name>
    <dbReference type="NCBI Taxonomy" id="70667"/>
    <lineage>
        <taxon>Eukaryota</taxon>
        <taxon>Metazoa</taxon>
        <taxon>Spiralia</taxon>
        <taxon>Lophotrochozoa</taxon>
        <taxon>Platyhelminthes</taxon>
        <taxon>Cestoda</taxon>
        <taxon>Eucestoda</taxon>
        <taxon>Diphyllobothriidea</taxon>
        <taxon>Diphyllobothriidae</taxon>
        <taxon>Schistocephalus</taxon>
    </lineage>
</organism>
<gene>
    <name evidence="1" type="ORF">SSLN_LOCUS18540</name>
</gene>
<proteinExistence type="predicted"/>
<keyword evidence="2" id="KW-1185">Reference proteome</keyword>
<protein>
    <submittedName>
        <fullName evidence="1 3">Uncharacterized protein</fullName>
    </submittedName>
</protein>
<reference evidence="1 2" key="2">
    <citation type="submission" date="2018-11" db="EMBL/GenBank/DDBJ databases">
        <authorList>
            <consortium name="Pathogen Informatics"/>
        </authorList>
    </citation>
    <scope>NUCLEOTIDE SEQUENCE [LARGE SCALE GENOMIC DNA]</scope>
    <source>
        <strain evidence="1 2">NST_G2</strain>
    </source>
</reference>
<sequence length="100" mass="11513">MFKLRTMTEDQFKCLIFVGTLQSLHDAETRNRLLSKIELDPDSTLQTLTAEWQRIKNLKQDSAIVKQPSSPIAAISVYAITHTNSRYYTIPKTRPAENHH</sequence>
<name>A0A183TPZ2_SCHSO</name>
<evidence type="ECO:0000313" key="1">
    <source>
        <dbReference type="EMBL" id="VDM04926.1"/>
    </source>
</evidence>
<dbReference type="EMBL" id="UYSU01044667">
    <property type="protein sequence ID" value="VDM04926.1"/>
    <property type="molecule type" value="Genomic_DNA"/>
</dbReference>
<dbReference type="AlphaFoldDB" id="A0A183TPZ2"/>
<evidence type="ECO:0000313" key="2">
    <source>
        <dbReference type="Proteomes" id="UP000275846"/>
    </source>
</evidence>
<evidence type="ECO:0000313" key="3">
    <source>
        <dbReference type="WBParaSite" id="SSLN_0001923701-mRNA-1"/>
    </source>
</evidence>